<feature type="compositionally biased region" description="Basic residues" evidence="3">
    <location>
        <begin position="30"/>
        <end position="39"/>
    </location>
</feature>
<dbReference type="CDD" id="cd22249">
    <property type="entry name" value="UDM1_RNF168_RNF169-like"/>
    <property type="match status" value="1"/>
</dbReference>
<organism evidence="6 7">
    <name type="scientific">Kluyveromyces marxianus</name>
    <name type="common">Yeast</name>
    <name type="synonym">Candida kefyr</name>
    <dbReference type="NCBI Taxonomy" id="4911"/>
    <lineage>
        <taxon>Eukaryota</taxon>
        <taxon>Fungi</taxon>
        <taxon>Dikarya</taxon>
        <taxon>Ascomycota</taxon>
        <taxon>Saccharomycotina</taxon>
        <taxon>Saccharomycetes</taxon>
        <taxon>Saccharomycetales</taxon>
        <taxon>Saccharomycetaceae</taxon>
        <taxon>Kluyveromyces</taxon>
    </lineage>
</organism>
<keyword evidence="2" id="KW-0175">Coiled coil</keyword>
<dbReference type="Gene3D" id="6.10.250.2880">
    <property type="match status" value="1"/>
</dbReference>
<evidence type="ECO:0000256" key="3">
    <source>
        <dbReference type="SAM" id="MobiDB-lite"/>
    </source>
</evidence>
<dbReference type="PIRSF" id="PIRSF037320">
    <property type="entry name" value="mRNA_export_factor_Sac3"/>
    <property type="match status" value="1"/>
</dbReference>
<dbReference type="PANTHER" id="PTHR12436:SF3">
    <property type="entry name" value="GERMINAL-CENTER ASSOCIATED NUCLEAR PROTEIN"/>
    <property type="match status" value="1"/>
</dbReference>
<comment type="similarity">
    <text evidence="1">Belongs to the SAC3 family.</text>
</comment>
<evidence type="ECO:0000259" key="5">
    <source>
        <dbReference type="Pfam" id="PF12209"/>
    </source>
</evidence>
<feature type="region of interest" description="Disordered" evidence="3">
    <location>
        <begin position="1271"/>
        <end position="1311"/>
    </location>
</feature>
<dbReference type="PANTHER" id="PTHR12436">
    <property type="entry name" value="80 KDA MCM3-ASSOCIATED PROTEIN"/>
    <property type="match status" value="1"/>
</dbReference>
<dbReference type="InterPro" id="IPR017173">
    <property type="entry name" value="Sac3"/>
</dbReference>
<keyword evidence="7" id="KW-1185">Reference proteome</keyword>
<evidence type="ECO:0000256" key="1">
    <source>
        <dbReference type="PIRNR" id="PIRNR037320"/>
    </source>
</evidence>
<evidence type="ECO:0000256" key="2">
    <source>
        <dbReference type="SAM" id="Coils"/>
    </source>
</evidence>
<feature type="compositionally biased region" description="Basic and acidic residues" evidence="3">
    <location>
        <begin position="20"/>
        <end position="29"/>
    </location>
</feature>
<dbReference type="InterPro" id="IPR024293">
    <property type="entry name" value="SAC3_helical"/>
</dbReference>
<dbReference type="Proteomes" id="UP000422736">
    <property type="component" value="Chromosome 5"/>
</dbReference>
<accession>A0ABX6EX11</accession>
<reference evidence="6 7" key="2">
    <citation type="submission" date="2019-11" db="EMBL/GenBank/DDBJ databases">
        <authorList>
            <person name="Lu H."/>
        </authorList>
    </citation>
    <scope>NUCLEOTIDE SEQUENCE [LARGE SCALE GENOMIC DNA]</scope>
    <source>
        <strain evidence="6 7">FIM1</strain>
    </source>
</reference>
<feature type="compositionally biased region" description="Polar residues" evidence="3">
    <location>
        <begin position="1282"/>
        <end position="1308"/>
    </location>
</feature>
<comment type="subcellular location">
    <subcellularLocation>
        <location evidence="1">Nucleus envelope</location>
    </subcellularLocation>
</comment>
<gene>
    <name evidence="6" type="primary">SAC3</name>
    <name evidence="6" type="ORF">FIM1_3601</name>
</gene>
<sequence length="1330" mass="152453">MLGSMFAPSVPSSQTPFSGHEGHEKANKHTEKRKFKKSVVKSSSRATQPISNGTTLSKKGKKMVPILDAAVNKEIGTLFGGDPSRYGFQPPSKPIERELPRYLIRQAPILKPIPIVQDAWDRKNQEKMLELESSISDVTTLWETLKKMRDTERQVMEEKGLVDKADQAKDLTEAITFQGTCQDMCPIFERARRSVENNVVRYEKANPNDKKVDRYRALKVFARPAAAAAPPLPSDVRPPHVLVKTLDYIVENIVPLLPDSESFLWDRMRSIRQDFTYQNYSGPEAIDCNERIVRIHLLILHQMAKTDIDFSAQQELEQLHKAIITLCEIYDEVRDQGGQCPNEAEFRAYALLSKIREPEYDKMAQDLPADVFNNDLIQLAITFRRILMNSNHIERGVVVTENCMNLYDRFFQLIQSDKVPFFMASFLEIYLNEIRFYGFKSLSLAVTKKGGNLPYQYFMEHFLFRDDLDLETFCKYYSIDFADGKITLKSLTSTSHLLPETKPLKKNWLHCVEQKLQNSNTSELINNRKENTDTISSGRGTVLDNVTTVELSKNYDNYKDISNNNIFEQKNEAENYQAFGFMNGNQDTRNFQLPADQNSKPVFGIQSPMDIIQNNGKLNQPKLLNSTPSFTPSQPNTTGTTLSKQEELANKLKEQKEKLRRQKVLEEEQLLAREQEIQRKKHENDIKKQKEIEERRRQALEKKQERVEKLSKELLANILKERVSNTVKTVLQQQKKREVQIDNLCKSLFKSFIHERLYFIFLEVRAEKFRNKHLYQHSMSKWKAKFERRRKENELKRKKQEEALRLSKELGIGRRIPSLRSSSKRERISANNTMHETSSFINSNTTNYSTPLYIEENHFTTPVRNNSDIWMPLDLKKTYFEKVATKLDNVLERGDLDSKVTLDIVLYSKSWDCLSGVWLLSKFHLAETVSHKIENSSLCTNFLKLDNEYKANEFSNVNLVIFNTGVTDSDIFDLDMKLQKDGERLIELICGVAFNTSYRFKLLVIYWESIENPKSVLEIKHQLKINKVLKRFGDIIYDTEIVKIMGPNPESFLKQGLSNAANDFEFKLSDRGVYMETRKRRTLAGCGNDSHDTTSTKENSASIDERMQSMLKQEQNKAMQNINKKTAYSHLKNHVMASPRSRYKKLPVLLSDSHKPKYKTPVPLQGSRTSSITATEDSNPSHLVKKVRTTSTIPLPPHPVSGTFGTPSQPRNLLNHTSVLTTPQLTCIGPQNATAPSMSSAELTTSNAANISTQSDFATPAGIINPVHVHQQRNAQKDWSHASISVQGPTKSSLQDISSHETPTSGNVPPSIRELQSIIAVVKKKLQDRR</sequence>
<dbReference type="Gene3D" id="1.25.40.990">
    <property type="match status" value="1"/>
</dbReference>
<feature type="domain" description="SAC3 helical" evidence="5">
    <location>
        <begin position="708"/>
        <end position="779"/>
    </location>
</feature>
<reference evidence="6 7" key="1">
    <citation type="submission" date="2016-03" db="EMBL/GenBank/DDBJ databases">
        <title>How can Kluyveromyces marxianus grow so fast - potential evolutionary course in Saccharomyces Complex revealed by comparative genomics.</title>
        <authorList>
            <person name="Mo W."/>
            <person name="Lu W."/>
            <person name="Yang X."/>
            <person name="Qi J."/>
            <person name="Lv H."/>
        </authorList>
    </citation>
    <scope>NUCLEOTIDE SEQUENCE [LARGE SCALE GENOMIC DNA]</scope>
    <source>
        <strain evidence="6 7">FIM1</strain>
    </source>
</reference>
<feature type="region of interest" description="Disordered" evidence="3">
    <location>
        <begin position="1"/>
        <end position="57"/>
    </location>
</feature>
<name>A0ABX6EX11_KLUMA</name>
<feature type="compositionally biased region" description="Polar residues" evidence="3">
    <location>
        <begin position="1166"/>
        <end position="1181"/>
    </location>
</feature>
<protein>
    <recommendedName>
        <fullName evidence="1">Nuclear mRNA export factor</fullName>
    </recommendedName>
</protein>
<feature type="coiled-coil region" evidence="2">
    <location>
        <begin position="642"/>
        <end position="717"/>
    </location>
</feature>
<dbReference type="InterPro" id="IPR005062">
    <property type="entry name" value="SAC3/GANP/THP3_conserved"/>
</dbReference>
<dbReference type="Pfam" id="PF12209">
    <property type="entry name" value="SAC3"/>
    <property type="match status" value="1"/>
</dbReference>
<proteinExistence type="inferred from homology"/>
<feature type="region of interest" description="Disordered" evidence="3">
    <location>
        <begin position="1157"/>
        <end position="1183"/>
    </location>
</feature>
<dbReference type="InterPro" id="IPR045107">
    <property type="entry name" value="SAC3/GANP/THP3"/>
</dbReference>
<feature type="compositionally biased region" description="Polar residues" evidence="3">
    <location>
        <begin position="46"/>
        <end position="57"/>
    </location>
</feature>
<evidence type="ECO:0000259" key="4">
    <source>
        <dbReference type="Pfam" id="PF03399"/>
    </source>
</evidence>
<dbReference type="Pfam" id="PF03399">
    <property type="entry name" value="SAC3_GANP"/>
    <property type="match status" value="1"/>
</dbReference>
<dbReference type="EMBL" id="CP015058">
    <property type="protein sequence ID" value="QGN16875.1"/>
    <property type="molecule type" value="Genomic_DNA"/>
</dbReference>
<keyword evidence="1" id="KW-0539">Nucleus</keyword>
<evidence type="ECO:0000313" key="7">
    <source>
        <dbReference type="Proteomes" id="UP000422736"/>
    </source>
</evidence>
<feature type="domain" description="SAC3/GANP/THP3 conserved" evidence="4">
    <location>
        <begin position="184"/>
        <end position="482"/>
    </location>
</feature>
<evidence type="ECO:0000313" key="6">
    <source>
        <dbReference type="EMBL" id="QGN16875.1"/>
    </source>
</evidence>